<gene>
    <name evidence="2" type="ORF">DFO73_102168</name>
</gene>
<dbReference type="InterPro" id="IPR006340">
    <property type="entry name" value="DUF436"/>
</dbReference>
<dbReference type="SUPFAM" id="SSF110710">
    <property type="entry name" value="TTHA0583/YokD-like"/>
    <property type="match status" value="1"/>
</dbReference>
<name>A0A2V3A8C7_9BACI</name>
<dbReference type="PIRSF" id="PIRSF007510">
    <property type="entry name" value="UCP007510"/>
    <property type="match status" value="1"/>
</dbReference>
<evidence type="ECO:0000313" key="3">
    <source>
        <dbReference type="Proteomes" id="UP000247150"/>
    </source>
</evidence>
<dbReference type="AlphaFoldDB" id="A0A2V3A8C7"/>
<dbReference type="Pfam" id="PF04260">
    <property type="entry name" value="DUF436"/>
    <property type="match status" value="1"/>
</dbReference>
<dbReference type="HAMAP" id="MF_00800">
    <property type="entry name" value="UPF0340"/>
    <property type="match status" value="1"/>
</dbReference>
<accession>A0A2V3A8C7</accession>
<sequence>METVLGRLQHTKRNKNVIHKSTINKASERVSFLIEQWKKELDTIINEFSEQVPLNGRLILVVGCSTSEVAGKRIGTAGTEQVADMIFARMDKLRKDTGVALAFQCCEHLNRALVIERETAEAKNLDEVTVIPHRTAGGAMATYAYEHFHDPVMVEFIKADAGIDIGDTLIGMHLKHVAVPIRTSQKSVGNAHVTMAKTRPKLIGGARAIYERKPENESC</sequence>
<reference evidence="2 3" key="1">
    <citation type="submission" date="2018-05" db="EMBL/GenBank/DDBJ databases">
        <title>Freshwater and sediment microbial communities from various areas in North America, analyzing microbe dynamics in response to fracking.</title>
        <authorList>
            <person name="Lamendella R."/>
        </authorList>
    </citation>
    <scope>NUCLEOTIDE SEQUENCE [LARGE SCALE GENOMIC DNA]</scope>
    <source>
        <strain evidence="2 3">15_TX</strain>
    </source>
</reference>
<evidence type="ECO:0000256" key="1">
    <source>
        <dbReference type="HAMAP-Rule" id="MF_00800"/>
    </source>
</evidence>
<comment type="similarity">
    <text evidence="1">Belongs to the UPF0340 family.</text>
</comment>
<organism evidence="2 3">
    <name type="scientific">Cytobacillus oceanisediminis</name>
    <dbReference type="NCBI Taxonomy" id="665099"/>
    <lineage>
        <taxon>Bacteria</taxon>
        <taxon>Bacillati</taxon>
        <taxon>Bacillota</taxon>
        <taxon>Bacilli</taxon>
        <taxon>Bacillales</taxon>
        <taxon>Bacillaceae</taxon>
        <taxon>Cytobacillus</taxon>
    </lineage>
</organism>
<comment type="caution">
    <text evidence="2">The sequence shown here is derived from an EMBL/GenBank/DDBJ whole genome shotgun (WGS) entry which is preliminary data.</text>
</comment>
<dbReference type="Proteomes" id="UP000247150">
    <property type="component" value="Unassembled WGS sequence"/>
</dbReference>
<protein>
    <recommendedName>
        <fullName evidence="1">UPF0340 protein DFO73_102168</fullName>
    </recommendedName>
</protein>
<evidence type="ECO:0000313" key="2">
    <source>
        <dbReference type="EMBL" id="PWW31173.1"/>
    </source>
</evidence>
<dbReference type="EMBL" id="QGTW01000002">
    <property type="protein sequence ID" value="PWW31173.1"/>
    <property type="molecule type" value="Genomic_DNA"/>
</dbReference>
<dbReference type="Gene3D" id="3.40.50.10360">
    <property type="entry name" value="Hypothetical protein TT1679"/>
    <property type="match status" value="1"/>
</dbReference>
<dbReference type="NCBIfam" id="TIGR01440">
    <property type="entry name" value="TIGR01440 family protein"/>
    <property type="match status" value="1"/>
</dbReference>
<dbReference type="InterPro" id="IPR028345">
    <property type="entry name" value="Antibiotic_NAT-like"/>
</dbReference>
<proteinExistence type="inferred from homology"/>